<dbReference type="Proteomes" id="UP000274131">
    <property type="component" value="Unassembled WGS sequence"/>
</dbReference>
<dbReference type="GO" id="GO:0000124">
    <property type="term" value="C:SAGA complex"/>
    <property type="evidence" value="ECO:0007669"/>
    <property type="project" value="InterPro"/>
</dbReference>
<keyword evidence="10" id="KW-1185">Reference proteome</keyword>
<comment type="subcellular location">
    <subcellularLocation>
        <location evidence="1">Nucleus</location>
    </subcellularLocation>
</comment>
<feature type="compositionally biased region" description="Low complexity" evidence="7">
    <location>
        <begin position="217"/>
        <end position="234"/>
    </location>
</feature>
<feature type="compositionally biased region" description="Polar residues" evidence="7">
    <location>
        <begin position="167"/>
        <end position="177"/>
    </location>
</feature>
<feature type="compositionally biased region" description="Polar residues" evidence="7">
    <location>
        <begin position="1"/>
        <end position="52"/>
    </location>
</feature>
<dbReference type="InterPro" id="IPR003228">
    <property type="entry name" value="TFIID_TAF12_dom"/>
</dbReference>
<feature type="compositionally biased region" description="Low complexity" evidence="7">
    <location>
        <begin position="250"/>
        <end position="259"/>
    </location>
</feature>
<dbReference type="PANTHER" id="PTHR12264:SF21">
    <property type="entry name" value="TRANSCRIPTION INITIATION FACTOR TFIID SUBUNIT 12"/>
    <property type="match status" value="1"/>
</dbReference>
<evidence type="ECO:0000313" key="11">
    <source>
        <dbReference type="WBParaSite" id="EVEC_0000850301-mRNA-1"/>
    </source>
</evidence>
<protein>
    <recommendedName>
        <fullName evidence="3">Transcription initiation factor TFIID subunit 12</fullName>
    </recommendedName>
</protein>
<dbReference type="CDD" id="cd07981">
    <property type="entry name" value="HFD_TAF12"/>
    <property type="match status" value="1"/>
</dbReference>
<feature type="region of interest" description="Disordered" evidence="7">
    <location>
        <begin position="374"/>
        <end position="403"/>
    </location>
</feature>
<evidence type="ECO:0000259" key="8">
    <source>
        <dbReference type="Pfam" id="PF03847"/>
    </source>
</evidence>
<dbReference type="Pfam" id="PF03847">
    <property type="entry name" value="TFIID_20kDa"/>
    <property type="match status" value="1"/>
</dbReference>
<accession>A0A0N4VD34</accession>
<dbReference type="STRING" id="51028.A0A0N4VD34"/>
<dbReference type="SUPFAM" id="SSF47113">
    <property type="entry name" value="Histone-fold"/>
    <property type="match status" value="1"/>
</dbReference>
<keyword evidence="6" id="KW-0539">Nucleus</keyword>
<reference evidence="11" key="1">
    <citation type="submission" date="2017-02" db="UniProtKB">
        <authorList>
            <consortium name="WormBaseParasite"/>
        </authorList>
    </citation>
    <scope>IDENTIFICATION</scope>
</reference>
<dbReference type="GO" id="GO:0051123">
    <property type="term" value="P:RNA polymerase II preinitiation complex assembly"/>
    <property type="evidence" value="ECO:0007669"/>
    <property type="project" value="TreeGrafter"/>
</dbReference>
<keyword evidence="5" id="KW-0804">Transcription</keyword>
<feature type="region of interest" description="Disordered" evidence="7">
    <location>
        <begin position="1"/>
        <end position="65"/>
    </location>
</feature>
<name>A0A0N4VD34_ENTVE</name>
<evidence type="ECO:0000256" key="2">
    <source>
        <dbReference type="ARBA" id="ARBA00007530"/>
    </source>
</evidence>
<sequence>MPVQHSSPQQPMFHGQQRSSPQHPVYTGQHSSPQQPVYQAQHPSPQQPLYQNQHPSPQQPSQPYAILGSNMQSHQMTSQVTTQMIPQHGVTVMNQAGQMQQTVNTGNTPGQLIQNQHQIMTGQSHQSSQQPLNVTSVSQQMLPTMSHQTQSAQQHQMMTSSSQHQMLPTSQHQMMSTSPQFIQHQTVVAQQPVAQTSNFAVPSQTHLRQQNPVYQQSSPHRPSAPRFPSSSPESINHNQQLYRAPPQRPPSVQRVQVGQSSAIRQALGHLPSTPATSASTAPTEPVSLNGVKLLDKEALEALIKSVDPFETVEDDVSDALKQLVEEFVDEVVEHTARVAKHRGSPRLEAKDVQYVLEKRFKIFLPAQTVHGFQQSERTPCTKPPTAEAHRQRMGLIKKSLQKP</sequence>
<dbReference type="AlphaFoldDB" id="A0A0N4VD34"/>
<evidence type="ECO:0000256" key="4">
    <source>
        <dbReference type="ARBA" id="ARBA00023015"/>
    </source>
</evidence>
<dbReference type="PANTHER" id="PTHR12264">
    <property type="entry name" value="TRANSCRIPTION INITIATION FACTOR TFIID SUBUNIT 12"/>
    <property type="match status" value="1"/>
</dbReference>
<proteinExistence type="inferred from homology"/>
<keyword evidence="4" id="KW-0805">Transcription regulation</keyword>
<reference evidence="9 10" key="2">
    <citation type="submission" date="2018-10" db="EMBL/GenBank/DDBJ databases">
        <authorList>
            <consortium name="Pathogen Informatics"/>
        </authorList>
    </citation>
    <scope>NUCLEOTIDE SEQUENCE [LARGE SCALE GENOMIC DNA]</scope>
</reference>
<dbReference type="GO" id="GO:0003677">
    <property type="term" value="F:DNA binding"/>
    <property type="evidence" value="ECO:0007669"/>
    <property type="project" value="TreeGrafter"/>
</dbReference>
<dbReference type="Gene3D" id="1.10.20.10">
    <property type="entry name" value="Histone, subunit A"/>
    <property type="match status" value="1"/>
</dbReference>
<feature type="region of interest" description="Disordered" evidence="7">
    <location>
        <begin position="210"/>
        <end position="259"/>
    </location>
</feature>
<feature type="compositionally biased region" description="Low complexity" evidence="7">
    <location>
        <begin position="53"/>
        <end position="63"/>
    </location>
</feature>
<gene>
    <name evidence="9" type="ORF">EVEC_LOCUS7987</name>
</gene>
<evidence type="ECO:0000256" key="6">
    <source>
        <dbReference type="ARBA" id="ARBA00023242"/>
    </source>
</evidence>
<evidence type="ECO:0000256" key="7">
    <source>
        <dbReference type="SAM" id="MobiDB-lite"/>
    </source>
</evidence>
<dbReference type="GO" id="GO:0046982">
    <property type="term" value="F:protein heterodimerization activity"/>
    <property type="evidence" value="ECO:0007669"/>
    <property type="project" value="InterPro"/>
</dbReference>
<dbReference type="InterPro" id="IPR037794">
    <property type="entry name" value="TAF12"/>
</dbReference>
<evidence type="ECO:0000256" key="5">
    <source>
        <dbReference type="ARBA" id="ARBA00023163"/>
    </source>
</evidence>
<evidence type="ECO:0000313" key="10">
    <source>
        <dbReference type="Proteomes" id="UP000274131"/>
    </source>
</evidence>
<dbReference type="InterPro" id="IPR009072">
    <property type="entry name" value="Histone-fold"/>
</dbReference>
<dbReference type="OrthoDB" id="2193432at2759"/>
<evidence type="ECO:0000313" key="9">
    <source>
        <dbReference type="EMBL" id="VDD93236.1"/>
    </source>
</evidence>
<evidence type="ECO:0000256" key="1">
    <source>
        <dbReference type="ARBA" id="ARBA00004123"/>
    </source>
</evidence>
<feature type="region of interest" description="Disordered" evidence="7">
    <location>
        <begin position="158"/>
        <end position="177"/>
    </location>
</feature>
<dbReference type="GO" id="GO:0005669">
    <property type="term" value="C:transcription factor TFIID complex"/>
    <property type="evidence" value="ECO:0007669"/>
    <property type="project" value="InterPro"/>
</dbReference>
<dbReference type="GO" id="GO:0017025">
    <property type="term" value="F:TBP-class protein binding"/>
    <property type="evidence" value="ECO:0007669"/>
    <property type="project" value="TreeGrafter"/>
</dbReference>
<comment type="similarity">
    <text evidence="2">Belongs to the TAF12 family.</text>
</comment>
<organism evidence="11">
    <name type="scientific">Enterobius vermicularis</name>
    <name type="common">Human pinworm</name>
    <dbReference type="NCBI Taxonomy" id="51028"/>
    <lineage>
        <taxon>Eukaryota</taxon>
        <taxon>Metazoa</taxon>
        <taxon>Ecdysozoa</taxon>
        <taxon>Nematoda</taxon>
        <taxon>Chromadorea</taxon>
        <taxon>Rhabditida</taxon>
        <taxon>Spirurina</taxon>
        <taxon>Oxyuridomorpha</taxon>
        <taxon>Oxyuroidea</taxon>
        <taxon>Oxyuridae</taxon>
        <taxon>Enterobius</taxon>
    </lineage>
</organism>
<dbReference type="EMBL" id="UXUI01009199">
    <property type="protein sequence ID" value="VDD93236.1"/>
    <property type="molecule type" value="Genomic_DNA"/>
</dbReference>
<dbReference type="WBParaSite" id="EVEC_0000850301-mRNA-1">
    <property type="protein sequence ID" value="EVEC_0000850301-mRNA-1"/>
    <property type="gene ID" value="EVEC_0000850301"/>
</dbReference>
<evidence type="ECO:0000256" key="3">
    <source>
        <dbReference type="ARBA" id="ARBA00017484"/>
    </source>
</evidence>
<feature type="domain" description="Transcription initiation factor TFIID subunit 12" evidence="8">
    <location>
        <begin position="296"/>
        <end position="362"/>
    </location>
</feature>